<dbReference type="Proteomes" id="UP000078200">
    <property type="component" value="Unassembled WGS sequence"/>
</dbReference>
<dbReference type="VEuPathDB" id="VectorBase:GAUT023892"/>
<protein>
    <submittedName>
        <fullName evidence="1">Uncharacterized protein</fullName>
    </submittedName>
</protein>
<dbReference type="AlphaFoldDB" id="A0A1A9V2R6"/>
<keyword evidence="2" id="KW-1185">Reference proteome</keyword>
<name>A0A1A9V2R6_GLOAU</name>
<sequence>MLLLNIFRHIGADIVYLEICDLLTLSTLNGLLPKLKEIILSDTKIPIGVRVDFNQFSKLKSVAMPLPGLCPLSLSSNSNQPPEKRSKELIINLEGYPNDNINTLATLAPSLRLLRLGYDISQYFPALETCFSRELDLGNSNVEEMRSRFPRFRRTES</sequence>
<proteinExistence type="predicted"/>
<evidence type="ECO:0000313" key="1">
    <source>
        <dbReference type="EnsemblMetazoa" id="GAUT023892-PA"/>
    </source>
</evidence>
<reference evidence="1" key="1">
    <citation type="submission" date="2020-05" db="UniProtKB">
        <authorList>
            <consortium name="EnsemblMetazoa"/>
        </authorList>
    </citation>
    <scope>IDENTIFICATION</scope>
    <source>
        <strain evidence="1">TTRI</strain>
    </source>
</reference>
<organism evidence="1 2">
    <name type="scientific">Glossina austeni</name>
    <name type="common">Savannah tsetse fly</name>
    <dbReference type="NCBI Taxonomy" id="7395"/>
    <lineage>
        <taxon>Eukaryota</taxon>
        <taxon>Metazoa</taxon>
        <taxon>Ecdysozoa</taxon>
        <taxon>Arthropoda</taxon>
        <taxon>Hexapoda</taxon>
        <taxon>Insecta</taxon>
        <taxon>Pterygota</taxon>
        <taxon>Neoptera</taxon>
        <taxon>Endopterygota</taxon>
        <taxon>Diptera</taxon>
        <taxon>Brachycera</taxon>
        <taxon>Muscomorpha</taxon>
        <taxon>Hippoboscoidea</taxon>
        <taxon>Glossinidae</taxon>
        <taxon>Glossina</taxon>
    </lineage>
</organism>
<dbReference type="EnsemblMetazoa" id="GAUT023892-RA">
    <property type="protein sequence ID" value="GAUT023892-PA"/>
    <property type="gene ID" value="GAUT023892"/>
</dbReference>
<dbReference type="STRING" id="7395.A0A1A9V2R6"/>
<evidence type="ECO:0000313" key="2">
    <source>
        <dbReference type="Proteomes" id="UP000078200"/>
    </source>
</evidence>
<accession>A0A1A9V2R6</accession>